<evidence type="ECO:0008006" key="5">
    <source>
        <dbReference type="Google" id="ProtNLM"/>
    </source>
</evidence>
<feature type="signal peptide" evidence="2">
    <location>
        <begin position="1"/>
        <end position="21"/>
    </location>
</feature>
<keyword evidence="1 2" id="KW-0732">Signal</keyword>
<comment type="caution">
    <text evidence="3">The sequence shown here is derived from an EMBL/GenBank/DDBJ whole genome shotgun (WGS) entry which is preliminary data.</text>
</comment>
<proteinExistence type="predicted"/>
<evidence type="ECO:0000256" key="2">
    <source>
        <dbReference type="SAM" id="SignalP"/>
    </source>
</evidence>
<dbReference type="OrthoDB" id="406505at2759"/>
<gene>
    <name evidence="3" type="ORF">VP01_1193g14</name>
</gene>
<dbReference type="InterPro" id="IPR036749">
    <property type="entry name" value="Expansin_CBD_sf"/>
</dbReference>
<accession>A0A0L6VQT3</accession>
<sequence>MGIHLTLTLVVYLILAAQIMCQSPYTGQVFKGQATTDDADHVQLMFSGLGYAGDYHRVRTGKGASLNPIAITSNMWDSARMCGACIAITNEFGTHLTVVTDQSTVGPTDLDLGRDAWDQVSNHKPSSGIPITWKMVPCNFTTPIQFTNQRGANPFWTAVQVANSNTPIKSLEARPSDKKSRGWMKLKRNSASNHFGTKCKPIGPSADLRVTCLSGKQIITENVNLVYKDNQPPTMAPGNC</sequence>
<dbReference type="AlphaFoldDB" id="A0A0L6VQT3"/>
<dbReference type="InterPro" id="IPR036908">
    <property type="entry name" value="RlpA-like_sf"/>
</dbReference>
<organism evidence="3 4">
    <name type="scientific">Puccinia sorghi</name>
    <dbReference type="NCBI Taxonomy" id="27349"/>
    <lineage>
        <taxon>Eukaryota</taxon>
        <taxon>Fungi</taxon>
        <taxon>Dikarya</taxon>
        <taxon>Basidiomycota</taxon>
        <taxon>Pucciniomycotina</taxon>
        <taxon>Pucciniomycetes</taxon>
        <taxon>Pucciniales</taxon>
        <taxon>Pucciniaceae</taxon>
        <taxon>Puccinia</taxon>
    </lineage>
</organism>
<evidence type="ECO:0000256" key="1">
    <source>
        <dbReference type="ARBA" id="ARBA00022729"/>
    </source>
</evidence>
<dbReference type="Proteomes" id="UP000037035">
    <property type="component" value="Unassembled WGS sequence"/>
</dbReference>
<name>A0A0L6VQT3_9BASI</name>
<dbReference type="SUPFAM" id="SSF50685">
    <property type="entry name" value="Barwin-like endoglucanases"/>
    <property type="match status" value="1"/>
</dbReference>
<dbReference type="VEuPathDB" id="FungiDB:VP01_1193g14"/>
<evidence type="ECO:0000313" key="4">
    <source>
        <dbReference type="Proteomes" id="UP000037035"/>
    </source>
</evidence>
<dbReference type="InterPro" id="IPR051477">
    <property type="entry name" value="Expansin_CellWall"/>
</dbReference>
<dbReference type="EMBL" id="LAVV01002154">
    <property type="protein sequence ID" value="KNZ63051.1"/>
    <property type="molecule type" value="Genomic_DNA"/>
</dbReference>
<dbReference type="CDD" id="cd22271">
    <property type="entry name" value="DPBB_EXP_N-like"/>
    <property type="match status" value="1"/>
</dbReference>
<evidence type="ECO:0000313" key="3">
    <source>
        <dbReference type="EMBL" id="KNZ63051.1"/>
    </source>
</evidence>
<dbReference type="SUPFAM" id="SSF49590">
    <property type="entry name" value="PHL pollen allergen"/>
    <property type="match status" value="1"/>
</dbReference>
<keyword evidence="4" id="KW-1185">Reference proteome</keyword>
<dbReference type="Gene3D" id="2.40.40.10">
    <property type="entry name" value="RlpA-like domain"/>
    <property type="match status" value="1"/>
</dbReference>
<dbReference type="PANTHER" id="PTHR31836">
    <property type="match status" value="1"/>
</dbReference>
<dbReference type="Gene3D" id="2.60.40.760">
    <property type="entry name" value="Expansin, cellulose-binding-like domain"/>
    <property type="match status" value="1"/>
</dbReference>
<protein>
    <recommendedName>
        <fullName evidence="5">Expansin-like EG45 domain-containing protein</fullName>
    </recommendedName>
</protein>
<reference evidence="3 4" key="1">
    <citation type="submission" date="2015-08" db="EMBL/GenBank/DDBJ databases">
        <title>Next Generation Sequencing and Analysis of the Genome of Puccinia sorghi L Schw, the Causal Agent of Maize Common Rust.</title>
        <authorList>
            <person name="Rochi L."/>
            <person name="Burguener G."/>
            <person name="Darino M."/>
            <person name="Turjanski A."/>
            <person name="Kreff E."/>
            <person name="Dieguez M.J."/>
            <person name="Sacco F."/>
        </authorList>
    </citation>
    <scope>NUCLEOTIDE SEQUENCE [LARGE SCALE GENOMIC DNA]</scope>
    <source>
        <strain evidence="3 4">RO10H11247</strain>
    </source>
</reference>
<feature type="chain" id="PRO_5005568711" description="Expansin-like EG45 domain-containing protein" evidence="2">
    <location>
        <begin position="22"/>
        <end position="240"/>
    </location>
</feature>
<dbReference type="PANTHER" id="PTHR31836:SF21">
    <property type="entry name" value="EXPANSIN-LIKE PROTEIN 7"/>
    <property type="match status" value="1"/>
</dbReference>
<dbReference type="STRING" id="27349.A0A0L6VQT3"/>